<name>A0A699X846_TANCI</name>
<sequence length="52" mass="5782">VEQPVRTGVDHPDPGSAGVHLRPLRQRHASEPRHRGLHVRAVPDRWCDCAVG</sequence>
<protein>
    <submittedName>
        <fullName evidence="2">Uncharacterized protein</fullName>
    </submittedName>
</protein>
<organism evidence="2">
    <name type="scientific">Tanacetum cinerariifolium</name>
    <name type="common">Dalmatian daisy</name>
    <name type="synonym">Chrysanthemum cinerariifolium</name>
    <dbReference type="NCBI Taxonomy" id="118510"/>
    <lineage>
        <taxon>Eukaryota</taxon>
        <taxon>Viridiplantae</taxon>
        <taxon>Streptophyta</taxon>
        <taxon>Embryophyta</taxon>
        <taxon>Tracheophyta</taxon>
        <taxon>Spermatophyta</taxon>
        <taxon>Magnoliopsida</taxon>
        <taxon>eudicotyledons</taxon>
        <taxon>Gunneridae</taxon>
        <taxon>Pentapetalae</taxon>
        <taxon>asterids</taxon>
        <taxon>campanulids</taxon>
        <taxon>Asterales</taxon>
        <taxon>Asteraceae</taxon>
        <taxon>Asteroideae</taxon>
        <taxon>Anthemideae</taxon>
        <taxon>Anthemidinae</taxon>
        <taxon>Tanacetum</taxon>
    </lineage>
</organism>
<evidence type="ECO:0000313" key="2">
    <source>
        <dbReference type="EMBL" id="GFD54098.1"/>
    </source>
</evidence>
<accession>A0A699X846</accession>
<dbReference type="EMBL" id="BKCJ011802318">
    <property type="protein sequence ID" value="GFD54098.1"/>
    <property type="molecule type" value="Genomic_DNA"/>
</dbReference>
<feature type="non-terminal residue" evidence="2">
    <location>
        <position position="1"/>
    </location>
</feature>
<feature type="region of interest" description="Disordered" evidence="1">
    <location>
        <begin position="1"/>
        <end position="36"/>
    </location>
</feature>
<dbReference type="AlphaFoldDB" id="A0A699X846"/>
<evidence type="ECO:0000256" key="1">
    <source>
        <dbReference type="SAM" id="MobiDB-lite"/>
    </source>
</evidence>
<reference evidence="2" key="1">
    <citation type="journal article" date="2019" name="Sci. Rep.">
        <title>Draft genome of Tanacetum cinerariifolium, the natural source of mosquito coil.</title>
        <authorList>
            <person name="Yamashiro T."/>
            <person name="Shiraishi A."/>
            <person name="Satake H."/>
            <person name="Nakayama K."/>
        </authorList>
    </citation>
    <scope>NUCLEOTIDE SEQUENCE</scope>
</reference>
<gene>
    <name evidence="2" type="ORF">Tci_926067</name>
</gene>
<proteinExistence type="predicted"/>
<comment type="caution">
    <text evidence="2">The sequence shown here is derived from an EMBL/GenBank/DDBJ whole genome shotgun (WGS) entry which is preliminary data.</text>
</comment>